<reference evidence="1" key="2">
    <citation type="journal article" date="2022" name="New Phytol.">
        <title>Evolutionary transition to the ectomycorrhizal habit in the genomes of a hyperdiverse lineage of mushroom-forming fungi.</title>
        <authorList>
            <person name="Looney B."/>
            <person name="Miyauchi S."/>
            <person name="Morin E."/>
            <person name="Drula E."/>
            <person name="Courty P.E."/>
            <person name="Kohler A."/>
            <person name="Kuo A."/>
            <person name="LaButti K."/>
            <person name="Pangilinan J."/>
            <person name="Lipzen A."/>
            <person name="Riley R."/>
            <person name="Andreopoulos W."/>
            <person name="He G."/>
            <person name="Johnson J."/>
            <person name="Nolan M."/>
            <person name="Tritt A."/>
            <person name="Barry K.W."/>
            <person name="Grigoriev I.V."/>
            <person name="Nagy L.G."/>
            <person name="Hibbett D."/>
            <person name="Henrissat B."/>
            <person name="Matheny P.B."/>
            <person name="Labbe J."/>
            <person name="Martin F.M."/>
        </authorList>
    </citation>
    <scope>NUCLEOTIDE SEQUENCE</scope>
    <source>
        <strain evidence="1">FP105234-sp</strain>
    </source>
</reference>
<accession>A0ACB8SBX4</accession>
<comment type="caution">
    <text evidence="1">The sequence shown here is derived from an EMBL/GenBank/DDBJ whole genome shotgun (WGS) entry which is preliminary data.</text>
</comment>
<dbReference type="EMBL" id="MU275840">
    <property type="protein sequence ID" value="KAI0053440.1"/>
    <property type="molecule type" value="Genomic_DNA"/>
</dbReference>
<evidence type="ECO:0000313" key="1">
    <source>
        <dbReference type="EMBL" id="KAI0053440.1"/>
    </source>
</evidence>
<gene>
    <name evidence="1" type="ORF">FA95DRAFT_1552503</name>
</gene>
<protein>
    <submittedName>
        <fullName evidence="1">Flavoprotein</fullName>
    </submittedName>
</protein>
<name>A0ACB8SBX4_9AGAM</name>
<keyword evidence="2" id="KW-1185">Reference proteome</keyword>
<organism evidence="1 2">
    <name type="scientific">Auriscalpium vulgare</name>
    <dbReference type="NCBI Taxonomy" id="40419"/>
    <lineage>
        <taxon>Eukaryota</taxon>
        <taxon>Fungi</taxon>
        <taxon>Dikarya</taxon>
        <taxon>Basidiomycota</taxon>
        <taxon>Agaricomycotina</taxon>
        <taxon>Agaricomycetes</taxon>
        <taxon>Russulales</taxon>
        <taxon>Auriscalpiaceae</taxon>
        <taxon>Auriscalpium</taxon>
    </lineage>
</organism>
<proteinExistence type="predicted"/>
<reference evidence="1" key="1">
    <citation type="submission" date="2021-02" db="EMBL/GenBank/DDBJ databases">
        <authorList>
            <consortium name="DOE Joint Genome Institute"/>
            <person name="Ahrendt S."/>
            <person name="Looney B.P."/>
            <person name="Miyauchi S."/>
            <person name="Morin E."/>
            <person name="Drula E."/>
            <person name="Courty P.E."/>
            <person name="Chicoki N."/>
            <person name="Fauchery L."/>
            <person name="Kohler A."/>
            <person name="Kuo A."/>
            <person name="Labutti K."/>
            <person name="Pangilinan J."/>
            <person name="Lipzen A."/>
            <person name="Riley R."/>
            <person name="Andreopoulos W."/>
            <person name="He G."/>
            <person name="Johnson J."/>
            <person name="Barry K.W."/>
            <person name="Grigoriev I.V."/>
            <person name="Nagy L."/>
            <person name="Hibbett D."/>
            <person name="Henrissat B."/>
            <person name="Matheny P.B."/>
            <person name="Labbe J."/>
            <person name="Martin F."/>
        </authorList>
    </citation>
    <scope>NUCLEOTIDE SEQUENCE</scope>
    <source>
        <strain evidence="1">FP105234-sp</strain>
    </source>
</reference>
<dbReference type="Proteomes" id="UP000814033">
    <property type="component" value="Unassembled WGS sequence"/>
</dbReference>
<sequence>MSTTDNLSVAIITCSVRPERLNPLITDHIAQLLQSYVASQSPSPSTSIAIHHIDLAAAPYSSLFTSFTASEPAIPAAVAADDPSRYKLESTRTWSAEVTKHDAFIFVTPQYNWGYPASVKHAIDLLYHEWKGKGAWVISYGGHGGGKARAQLEQVLQAIKMQVLDLSSGAESVEGRAPVSGVEITIDVREGLKSIAQGKLSGPILEGWKAAGVDEALTTAFQKYLEILLAKK</sequence>
<evidence type="ECO:0000313" key="2">
    <source>
        <dbReference type="Proteomes" id="UP000814033"/>
    </source>
</evidence>